<keyword evidence="1" id="KW-0812">Transmembrane</keyword>
<dbReference type="EMBL" id="JAGPYM010000008">
    <property type="protein sequence ID" value="KAH6891413.1"/>
    <property type="molecule type" value="Genomic_DNA"/>
</dbReference>
<dbReference type="Proteomes" id="UP000777438">
    <property type="component" value="Unassembled WGS sequence"/>
</dbReference>
<keyword evidence="1" id="KW-1133">Transmembrane helix</keyword>
<keyword evidence="1" id="KW-0472">Membrane</keyword>
<organism evidence="2 3">
    <name type="scientific">Thelonectria olida</name>
    <dbReference type="NCBI Taxonomy" id="1576542"/>
    <lineage>
        <taxon>Eukaryota</taxon>
        <taxon>Fungi</taxon>
        <taxon>Dikarya</taxon>
        <taxon>Ascomycota</taxon>
        <taxon>Pezizomycotina</taxon>
        <taxon>Sordariomycetes</taxon>
        <taxon>Hypocreomycetidae</taxon>
        <taxon>Hypocreales</taxon>
        <taxon>Nectriaceae</taxon>
        <taxon>Thelonectria</taxon>
    </lineage>
</organism>
<protein>
    <recommendedName>
        <fullName evidence="4">Pantothenate transporter liz1</fullName>
    </recommendedName>
</protein>
<evidence type="ECO:0000256" key="1">
    <source>
        <dbReference type="SAM" id="Phobius"/>
    </source>
</evidence>
<dbReference type="OrthoDB" id="4829316at2759"/>
<evidence type="ECO:0000313" key="2">
    <source>
        <dbReference type="EMBL" id="KAH6891413.1"/>
    </source>
</evidence>
<name>A0A9P9AN90_9HYPO</name>
<proteinExistence type="predicted"/>
<evidence type="ECO:0008006" key="4">
    <source>
        <dbReference type="Google" id="ProtNLM"/>
    </source>
</evidence>
<keyword evidence="3" id="KW-1185">Reference proteome</keyword>
<accession>A0A9P9AN90</accession>
<gene>
    <name evidence="2" type="ORF">B0T10DRAFT_605690</name>
</gene>
<comment type="caution">
    <text evidence="2">The sequence shown here is derived from an EMBL/GenBank/DDBJ whole genome shotgun (WGS) entry which is preliminary data.</text>
</comment>
<feature type="transmembrane region" description="Helical" evidence="1">
    <location>
        <begin position="61"/>
        <end position="82"/>
    </location>
</feature>
<sequence length="86" mass="9493">MSPVVTRFAARAIQRRQFSLLSAMRTVGRSMEAHPFERLPVSQKPAPGDYAKLFKRAGGQALIFFPGFAVVLGWPLAAQWAFDGTL</sequence>
<evidence type="ECO:0000313" key="3">
    <source>
        <dbReference type="Proteomes" id="UP000777438"/>
    </source>
</evidence>
<dbReference type="AlphaFoldDB" id="A0A9P9AN90"/>
<reference evidence="2 3" key="1">
    <citation type="journal article" date="2021" name="Nat. Commun.">
        <title>Genetic determinants of endophytism in the Arabidopsis root mycobiome.</title>
        <authorList>
            <person name="Mesny F."/>
            <person name="Miyauchi S."/>
            <person name="Thiergart T."/>
            <person name="Pickel B."/>
            <person name="Atanasova L."/>
            <person name="Karlsson M."/>
            <person name="Huettel B."/>
            <person name="Barry K.W."/>
            <person name="Haridas S."/>
            <person name="Chen C."/>
            <person name="Bauer D."/>
            <person name="Andreopoulos W."/>
            <person name="Pangilinan J."/>
            <person name="LaButti K."/>
            <person name="Riley R."/>
            <person name="Lipzen A."/>
            <person name="Clum A."/>
            <person name="Drula E."/>
            <person name="Henrissat B."/>
            <person name="Kohler A."/>
            <person name="Grigoriev I.V."/>
            <person name="Martin F.M."/>
            <person name="Hacquard S."/>
        </authorList>
    </citation>
    <scope>NUCLEOTIDE SEQUENCE [LARGE SCALE GENOMIC DNA]</scope>
    <source>
        <strain evidence="2 3">MPI-CAGE-CH-0241</strain>
    </source>
</reference>